<sequence>MKLQQTTLNSLLWHARCGKPNSPIDYEVGNSFYRDSAQFMTLEDAVAARALEKTAKQYTHFDWSRVPRADERRLTKKPYEQPHFITTIFR</sequence>
<dbReference type="Proteomes" id="UP001209878">
    <property type="component" value="Unassembled WGS sequence"/>
</dbReference>
<organism evidence="1 2">
    <name type="scientific">Ridgeia piscesae</name>
    <name type="common">Tubeworm</name>
    <dbReference type="NCBI Taxonomy" id="27915"/>
    <lineage>
        <taxon>Eukaryota</taxon>
        <taxon>Metazoa</taxon>
        <taxon>Spiralia</taxon>
        <taxon>Lophotrochozoa</taxon>
        <taxon>Annelida</taxon>
        <taxon>Polychaeta</taxon>
        <taxon>Sedentaria</taxon>
        <taxon>Canalipalpata</taxon>
        <taxon>Sabellida</taxon>
        <taxon>Siboglinidae</taxon>
        <taxon>Ridgeia</taxon>
    </lineage>
</organism>
<accession>A0AAD9NXY0</accession>
<dbReference type="EMBL" id="JAODUO010000263">
    <property type="protein sequence ID" value="KAK2184509.1"/>
    <property type="molecule type" value="Genomic_DNA"/>
</dbReference>
<gene>
    <name evidence="1" type="ORF">NP493_262g01044</name>
</gene>
<dbReference type="AlphaFoldDB" id="A0AAD9NXY0"/>
<proteinExistence type="predicted"/>
<evidence type="ECO:0000313" key="1">
    <source>
        <dbReference type="EMBL" id="KAK2184509.1"/>
    </source>
</evidence>
<comment type="caution">
    <text evidence="1">The sequence shown here is derived from an EMBL/GenBank/DDBJ whole genome shotgun (WGS) entry which is preliminary data.</text>
</comment>
<reference evidence="1" key="1">
    <citation type="journal article" date="2023" name="Mol. Biol. Evol.">
        <title>Third-Generation Sequencing Reveals the Adaptive Role of the Epigenome in Three Deep-Sea Polychaetes.</title>
        <authorList>
            <person name="Perez M."/>
            <person name="Aroh O."/>
            <person name="Sun Y."/>
            <person name="Lan Y."/>
            <person name="Juniper S.K."/>
            <person name="Young C.R."/>
            <person name="Angers B."/>
            <person name="Qian P.Y."/>
        </authorList>
    </citation>
    <scope>NUCLEOTIDE SEQUENCE</scope>
    <source>
        <strain evidence="1">R07B-5</strain>
    </source>
</reference>
<protein>
    <submittedName>
        <fullName evidence="1">Uncharacterized protein</fullName>
    </submittedName>
</protein>
<keyword evidence="2" id="KW-1185">Reference proteome</keyword>
<name>A0AAD9NXY0_RIDPI</name>
<evidence type="ECO:0000313" key="2">
    <source>
        <dbReference type="Proteomes" id="UP001209878"/>
    </source>
</evidence>